<evidence type="ECO:0000259" key="3">
    <source>
        <dbReference type="Pfam" id="PF01494"/>
    </source>
</evidence>
<dbReference type="SUPFAM" id="SSF51905">
    <property type="entry name" value="FAD/NAD(P)-binding domain"/>
    <property type="match status" value="1"/>
</dbReference>
<organism evidence="4 5">
    <name type="scientific">Pseudofrankia inefficax (strain DSM 45817 / CECT 9037 / DDB 130130 / EuI1c)</name>
    <name type="common">Frankia inefficax</name>
    <dbReference type="NCBI Taxonomy" id="298654"/>
    <lineage>
        <taxon>Bacteria</taxon>
        <taxon>Bacillati</taxon>
        <taxon>Actinomycetota</taxon>
        <taxon>Actinomycetes</taxon>
        <taxon>Frankiales</taxon>
        <taxon>Frankiaceae</taxon>
        <taxon>Pseudofrankia</taxon>
    </lineage>
</organism>
<dbReference type="KEGG" id="fri:FraEuI1c_0315"/>
<dbReference type="HOGENOM" id="CLU_027335_1_0_11"/>
<dbReference type="InterPro" id="IPR050631">
    <property type="entry name" value="PheA/TfdB_FAD_monoxygenase"/>
</dbReference>
<keyword evidence="5" id="KW-1185">Reference proteome</keyword>
<dbReference type="InParanoid" id="E3J7C8"/>
<keyword evidence="1" id="KW-0560">Oxidoreductase</keyword>
<accession>E3J7C8</accession>
<evidence type="ECO:0000313" key="5">
    <source>
        <dbReference type="Proteomes" id="UP000002484"/>
    </source>
</evidence>
<dbReference type="RefSeq" id="WP_013421524.1">
    <property type="nucleotide sequence ID" value="NC_014666.1"/>
</dbReference>
<dbReference type="OrthoDB" id="3169239at2"/>
<evidence type="ECO:0000256" key="1">
    <source>
        <dbReference type="ARBA" id="ARBA00023002"/>
    </source>
</evidence>
<dbReference type="PRINTS" id="PR00420">
    <property type="entry name" value="RNGMNOXGNASE"/>
</dbReference>
<sequence>MRIVCVGGGPAGLYFAICAKRRNPDHEITVLERDPAGATHGWGVAYWEPLIDNMFHNDPVCALAVQDAAALWQEHRLAVGTRTAYLPGHGYGIQRSVLLDVFARRATELGVRLHYRQGIVDEAELRALCAENDLVVAADGGRSQVRRLAGTDVFGTRLEEGLNPYIWLGTDQRFTDFRFAFQRTPHGWIWFHAYPSASDVGTCVFECAPTTWTGLGLDRLDDAAGRELLETIFADQLAGHRLLGGGEGDRGTSRPAHWQRFTHVSNRSWRHDNIVLIGDAAHTTHFTFGSGTALAMMDAVMLARFLRRHDGDLPAALTAFDTAGRKALGRVQAHARRGSDWFERIDDLFDNELASPQDSIDGPDPVTVAAALSSRHGGGIQPLRRRVLRSNQVPAVRRVRREASTGGRWLRERRRARELTRAG</sequence>
<dbReference type="STRING" id="298654.FraEuI1c_0315"/>
<dbReference type="GO" id="GO:0071949">
    <property type="term" value="F:FAD binding"/>
    <property type="evidence" value="ECO:0007669"/>
    <property type="project" value="InterPro"/>
</dbReference>
<feature type="domain" description="FAD-binding" evidence="3">
    <location>
        <begin position="133"/>
        <end position="306"/>
    </location>
</feature>
<dbReference type="PANTHER" id="PTHR43476:SF4">
    <property type="entry name" value="BLR0106 PROTEIN"/>
    <property type="match status" value="1"/>
</dbReference>
<evidence type="ECO:0000313" key="4">
    <source>
        <dbReference type="EMBL" id="ADP78401.1"/>
    </source>
</evidence>
<dbReference type="eggNOG" id="COG0654">
    <property type="taxonomic scope" value="Bacteria"/>
</dbReference>
<dbReference type="InterPro" id="IPR002938">
    <property type="entry name" value="FAD-bd"/>
</dbReference>
<dbReference type="Proteomes" id="UP000002484">
    <property type="component" value="Chromosome"/>
</dbReference>
<dbReference type="GO" id="GO:0004497">
    <property type="term" value="F:monooxygenase activity"/>
    <property type="evidence" value="ECO:0007669"/>
    <property type="project" value="UniProtKB-KW"/>
</dbReference>
<dbReference type="AlphaFoldDB" id="E3J7C8"/>
<dbReference type="Gene3D" id="3.30.9.20">
    <property type="match status" value="1"/>
</dbReference>
<dbReference type="Pfam" id="PF01494">
    <property type="entry name" value="FAD_binding_3"/>
    <property type="match status" value="1"/>
</dbReference>
<keyword evidence="2" id="KW-0520">NAD</keyword>
<gene>
    <name evidence="4" type="ordered locus">FraEuI1c_0315</name>
</gene>
<dbReference type="Gene3D" id="3.50.50.60">
    <property type="entry name" value="FAD/NAD(P)-binding domain"/>
    <property type="match status" value="1"/>
</dbReference>
<protein>
    <submittedName>
        <fullName evidence="4">Monooxygenase FAD-binding protein</fullName>
    </submittedName>
</protein>
<keyword evidence="4" id="KW-0503">Monooxygenase</keyword>
<dbReference type="EMBL" id="CP002299">
    <property type="protein sequence ID" value="ADP78401.1"/>
    <property type="molecule type" value="Genomic_DNA"/>
</dbReference>
<dbReference type="PANTHER" id="PTHR43476">
    <property type="entry name" value="3-(3-HYDROXY-PHENYL)PROPIONATE/3-HYDROXYCINNAMIC ACID HYDROXYLASE"/>
    <property type="match status" value="1"/>
</dbReference>
<proteinExistence type="predicted"/>
<name>E3J7C8_PSEI1</name>
<dbReference type="InterPro" id="IPR036188">
    <property type="entry name" value="FAD/NAD-bd_sf"/>
</dbReference>
<evidence type="ECO:0000256" key="2">
    <source>
        <dbReference type="ARBA" id="ARBA00023027"/>
    </source>
</evidence>
<reference evidence="4 5" key="1">
    <citation type="submission" date="2010-10" db="EMBL/GenBank/DDBJ databases">
        <title>Complete sequence of Frankia sp. EuI1c.</title>
        <authorList>
            <consortium name="US DOE Joint Genome Institute"/>
            <person name="Lucas S."/>
            <person name="Copeland A."/>
            <person name="Lapidus A."/>
            <person name="Cheng J.-F."/>
            <person name="Bruce D."/>
            <person name="Goodwin L."/>
            <person name="Pitluck S."/>
            <person name="Chertkov O."/>
            <person name="Detter J.C."/>
            <person name="Han C."/>
            <person name="Tapia R."/>
            <person name="Land M."/>
            <person name="Hauser L."/>
            <person name="Jeffries C."/>
            <person name="Kyrpides N."/>
            <person name="Ivanova N."/>
            <person name="Mikhailova N."/>
            <person name="Beauchemin N."/>
            <person name="Sen A."/>
            <person name="Sur S.A."/>
            <person name="Gtari M."/>
            <person name="Wall L."/>
            <person name="Tisa L."/>
            <person name="Woyke T."/>
        </authorList>
    </citation>
    <scope>NUCLEOTIDE SEQUENCE [LARGE SCALE GENOMIC DNA]</scope>
    <source>
        <strain evidence="5">DSM 45817 / CECT 9037 / EuI1c</strain>
    </source>
</reference>